<reference evidence="3" key="1">
    <citation type="submission" date="2017-09" db="EMBL/GenBank/DDBJ databases">
        <title>Depth-based differentiation of microbial function through sediment-hosted aquifers and enrichment of novel symbionts in the deep terrestrial subsurface.</title>
        <authorList>
            <person name="Probst A.J."/>
            <person name="Ladd B."/>
            <person name="Jarett J.K."/>
            <person name="Geller-Mcgrath D.E."/>
            <person name="Sieber C.M.K."/>
            <person name="Emerson J.B."/>
            <person name="Anantharaman K."/>
            <person name="Thomas B.C."/>
            <person name="Malmstrom R."/>
            <person name="Stieglmeier M."/>
            <person name="Klingl A."/>
            <person name="Woyke T."/>
            <person name="Ryan C.M."/>
            <person name="Banfield J.F."/>
        </authorList>
    </citation>
    <scope>NUCLEOTIDE SEQUENCE [LARGE SCALE GENOMIC DNA]</scope>
</reference>
<evidence type="ECO:0000313" key="3">
    <source>
        <dbReference type="Proteomes" id="UP000230843"/>
    </source>
</evidence>
<dbReference type="PANTHER" id="PTHR43736">
    <property type="entry name" value="ADP-RIBOSE PYROPHOSPHATASE"/>
    <property type="match status" value="1"/>
</dbReference>
<dbReference type="Gene3D" id="3.90.79.10">
    <property type="entry name" value="Nucleoside Triphosphate Pyrophosphohydrolase"/>
    <property type="match status" value="1"/>
</dbReference>
<protein>
    <recommendedName>
        <fullName evidence="1">Nudix hydrolase domain-containing protein</fullName>
    </recommendedName>
</protein>
<proteinExistence type="predicted"/>
<feature type="domain" description="Nudix hydrolase" evidence="1">
    <location>
        <begin position="17"/>
        <end position="161"/>
    </location>
</feature>
<dbReference type="PANTHER" id="PTHR43736:SF1">
    <property type="entry name" value="DIHYDRONEOPTERIN TRIPHOSPHATE DIPHOSPHATASE"/>
    <property type="match status" value="1"/>
</dbReference>
<organism evidence="2 3">
    <name type="scientific">Candidatus Magasanikbacteria bacterium CG_4_9_14_3_um_filter_32_9</name>
    <dbReference type="NCBI Taxonomy" id="1974644"/>
    <lineage>
        <taxon>Bacteria</taxon>
        <taxon>Candidatus Magasanikiibacteriota</taxon>
    </lineage>
</organism>
<sequence length="174" mass="19889">MISFNSSLKIILLRKKTIINAAGGIVVNSNGQVALIKMRKYGVWGFPKGRINENESPLDATKREVEEETGIQEYRNTGIQEYRNTGIQDLSLVKDLGDYQRPSADGRAIIINTRIFLFRSGQENLSPLENDSEEAIWVDKEKVSEILSLAEDKEFFLKNIKDLEACEWEYCKRI</sequence>
<dbReference type="Proteomes" id="UP000230843">
    <property type="component" value="Unassembled WGS sequence"/>
</dbReference>
<dbReference type="SUPFAM" id="SSF55811">
    <property type="entry name" value="Nudix"/>
    <property type="match status" value="1"/>
</dbReference>
<dbReference type="AlphaFoldDB" id="A0A2M7Z6J1"/>
<evidence type="ECO:0000259" key="1">
    <source>
        <dbReference type="PROSITE" id="PS51462"/>
    </source>
</evidence>
<gene>
    <name evidence="2" type="ORF">CO137_02490</name>
</gene>
<evidence type="ECO:0000313" key="2">
    <source>
        <dbReference type="EMBL" id="PJA89768.1"/>
    </source>
</evidence>
<dbReference type="EMBL" id="PFVJ01000052">
    <property type="protein sequence ID" value="PJA89768.1"/>
    <property type="molecule type" value="Genomic_DNA"/>
</dbReference>
<name>A0A2M7Z6J1_9BACT</name>
<dbReference type="PROSITE" id="PS51462">
    <property type="entry name" value="NUDIX"/>
    <property type="match status" value="1"/>
</dbReference>
<comment type="caution">
    <text evidence="2">The sequence shown here is derived from an EMBL/GenBank/DDBJ whole genome shotgun (WGS) entry which is preliminary data.</text>
</comment>
<dbReference type="InterPro" id="IPR000086">
    <property type="entry name" value="NUDIX_hydrolase_dom"/>
</dbReference>
<dbReference type="InterPro" id="IPR015797">
    <property type="entry name" value="NUDIX_hydrolase-like_dom_sf"/>
</dbReference>
<dbReference type="Pfam" id="PF00293">
    <property type="entry name" value="NUDIX"/>
    <property type="match status" value="1"/>
</dbReference>
<accession>A0A2M7Z6J1</accession>